<sequence>MWVEHLFLVAASDQTSAVERVKNFLERYQLVAYEKIEVLPEVYQPDHPLFWPKLEEAIQRNRLFLRDRLKILQEEGFETIMDLRDLPQGYLSKELHVAVHFLDGFFGVDSNFYNLEEDSHWVSRRLVQELKTNPRRFWLISIRGASVSEGPLFERFKKVS</sequence>
<dbReference type="EMBL" id="DROK01000199">
    <property type="protein sequence ID" value="HHI97563.1"/>
    <property type="molecule type" value="Genomic_DNA"/>
</dbReference>
<proteinExistence type="predicted"/>
<organism evidence="1">
    <name type="scientific">Thermodesulfatator atlanticus</name>
    <dbReference type="NCBI Taxonomy" id="501497"/>
    <lineage>
        <taxon>Bacteria</taxon>
        <taxon>Pseudomonadati</taxon>
        <taxon>Thermodesulfobacteriota</taxon>
        <taxon>Thermodesulfobacteria</taxon>
        <taxon>Thermodesulfobacteriales</taxon>
        <taxon>Thermodesulfatatoraceae</taxon>
        <taxon>Thermodesulfatator</taxon>
    </lineage>
</organism>
<reference evidence="1" key="1">
    <citation type="journal article" date="2020" name="mSystems">
        <title>Genome- and Community-Level Interaction Insights into Carbon Utilization and Element Cycling Functions of Hydrothermarchaeota in Hydrothermal Sediment.</title>
        <authorList>
            <person name="Zhou Z."/>
            <person name="Liu Y."/>
            <person name="Xu W."/>
            <person name="Pan J."/>
            <person name="Luo Z.H."/>
            <person name="Li M."/>
        </authorList>
    </citation>
    <scope>NUCLEOTIDE SEQUENCE [LARGE SCALE GENOMIC DNA]</scope>
    <source>
        <strain evidence="1">HyVt-533</strain>
    </source>
</reference>
<protein>
    <submittedName>
        <fullName evidence="1">Uncharacterized protein</fullName>
    </submittedName>
</protein>
<accession>A0A7V5P0E8</accession>
<name>A0A7V5P0E8_9BACT</name>
<dbReference type="AlphaFoldDB" id="A0A7V5P0E8"/>
<comment type="caution">
    <text evidence="1">The sequence shown here is derived from an EMBL/GenBank/DDBJ whole genome shotgun (WGS) entry which is preliminary data.</text>
</comment>
<evidence type="ECO:0000313" key="1">
    <source>
        <dbReference type="EMBL" id="HHI97563.1"/>
    </source>
</evidence>
<gene>
    <name evidence="1" type="ORF">ENJ96_06895</name>
</gene>
<dbReference type="Proteomes" id="UP000886101">
    <property type="component" value="Unassembled WGS sequence"/>
</dbReference>